<dbReference type="RefSeq" id="XP_018270061.1">
    <property type="nucleotide sequence ID" value="XM_018417400.1"/>
</dbReference>
<dbReference type="SUPFAM" id="SSF52047">
    <property type="entry name" value="RNI-like"/>
    <property type="match status" value="1"/>
</dbReference>
<dbReference type="EMBL" id="KQ474081">
    <property type="protein sequence ID" value="KPV74012.1"/>
    <property type="molecule type" value="Genomic_DNA"/>
</dbReference>
<dbReference type="Gene3D" id="3.80.10.10">
    <property type="entry name" value="Ribonuclease Inhibitor"/>
    <property type="match status" value="1"/>
</dbReference>
<dbReference type="AlphaFoldDB" id="A0A0P9EK29"/>
<keyword evidence="2" id="KW-1185">Reference proteome</keyword>
<evidence type="ECO:0000313" key="2">
    <source>
        <dbReference type="Proteomes" id="UP000053890"/>
    </source>
</evidence>
<dbReference type="InterPro" id="IPR032675">
    <property type="entry name" value="LRR_dom_sf"/>
</dbReference>
<protein>
    <recommendedName>
        <fullName evidence="3">F-box domain-containing protein</fullName>
    </recommendedName>
</protein>
<gene>
    <name evidence="1" type="ORF">RHOBADRAFT_54586</name>
</gene>
<evidence type="ECO:0000313" key="1">
    <source>
        <dbReference type="EMBL" id="KPV74012.1"/>
    </source>
</evidence>
<sequence length="498" mass="56544">MDHQLQRRGLISASSSLGPLEPRRLLQLPDELLDDIMRHAYDGKDPPSSRPVCRRLRPHQERQLCRRVRLVSMSALQSFDEFLQRIPSCARIVMDLDVDLGEADLDWDWDATVVACNRLGSIVPELARLRELRIVGVGELVDAVLADGATSLRQLRRFELVLPWTMFYRRGVSGRDWFEKLGRQPVLEHIKLESDCRQAEAFFQWREPHFALPRLASLHLSSTDGTFSSWRLPSLFTVVPNLVELELSGLESRASVDEVLRAVPVGILKLVLCALVEEVDFIPALDLVTPRGLAHLARLERLELGRFEFDADLLPTLARLPRLRHLVFRLDANVTDRMLHDLGTTHRPPLLSRITLDHVASVRGPSFLDNGLQWDERARSTAGHALPGWVESVWKVEDDYASQSDAFQALERAGIVVEGTALAGGGWRRAHATESFLGTMLMCVHDGCMREMEKAWGRTETADALRGFNYSAWLQHYANTAYDDRTSSEFDADEERWY</sequence>
<evidence type="ECO:0008006" key="3">
    <source>
        <dbReference type="Google" id="ProtNLM"/>
    </source>
</evidence>
<proteinExistence type="predicted"/>
<organism evidence="1 2">
    <name type="scientific">Rhodotorula graminis (strain WP1)</name>
    <dbReference type="NCBI Taxonomy" id="578459"/>
    <lineage>
        <taxon>Eukaryota</taxon>
        <taxon>Fungi</taxon>
        <taxon>Dikarya</taxon>
        <taxon>Basidiomycota</taxon>
        <taxon>Pucciniomycotina</taxon>
        <taxon>Microbotryomycetes</taxon>
        <taxon>Sporidiobolales</taxon>
        <taxon>Sporidiobolaceae</taxon>
        <taxon>Rhodotorula</taxon>
    </lineage>
</organism>
<reference evidence="1 2" key="1">
    <citation type="journal article" date="2015" name="Front. Microbiol.">
        <title>Genome sequence of the plant growth promoting endophytic yeast Rhodotorula graminis WP1.</title>
        <authorList>
            <person name="Firrincieli A."/>
            <person name="Otillar R."/>
            <person name="Salamov A."/>
            <person name="Schmutz J."/>
            <person name="Khan Z."/>
            <person name="Redman R.S."/>
            <person name="Fleck N.D."/>
            <person name="Lindquist E."/>
            <person name="Grigoriev I.V."/>
            <person name="Doty S.L."/>
        </authorList>
    </citation>
    <scope>NUCLEOTIDE SEQUENCE [LARGE SCALE GENOMIC DNA]</scope>
    <source>
        <strain evidence="1 2">WP1</strain>
    </source>
</reference>
<name>A0A0P9EK29_RHOGW</name>
<dbReference type="Proteomes" id="UP000053890">
    <property type="component" value="Unassembled WGS sequence"/>
</dbReference>
<dbReference type="GeneID" id="28977848"/>
<accession>A0A0P9EK29</accession>